<feature type="compositionally biased region" description="Basic and acidic residues" evidence="1">
    <location>
        <begin position="106"/>
        <end position="116"/>
    </location>
</feature>
<sequence length="234" mass="25108">MKRLAIALGCLALLALVGRSSAEEKKAGVTVDMARRLVTVDAKVAPRKLEHLKGEVYPIELIASWAHPRGKKAHETILTIEVDPSEVHKGLEKLGLKPGKPAKGAAMKEGDPDPKGEGPAVNVFIEVPDGAGGTKRLTLDKVLMDPKTKKAPPKMSFAFTGSVLTAPDPNKPDDKKYGADLTGSLIVLFPVSDETVLQTGWTMKEEKFLKLDVRPDVLPKEGTAVKLVIEVPGK</sequence>
<name>A0ABS5BZI9_9BACT</name>
<dbReference type="RefSeq" id="WP_210659685.1">
    <property type="nucleotide sequence ID" value="NZ_JAGKQQ010000001.1"/>
</dbReference>
<reference evidence="3 4" key="1">
    <citation type="submission" date="2021-04" db="EMBL/GenBank/DDBJ databases">
        <authorList>
            <person name="Ivanova A."/>
        </authorList>
    </citation>
    <scope>NUCLEOTIDE SEQUENCE [LARGE SCALE GENOMIC DNA]</scope>
    <source>
        <strain evidence="3 4">G18</strain>
    </source>
</reference>
<feature type="compositionally biased region" description="Low complexity" evidence="1">
    <location>
        <begin position="96"/>
        <end position="105"/>
    </location>
</feature>
<gene>
    <name evidence="3" type="ORF">J8F10_28180</name>
</gene>
<organism evidence="3 4">
    <name type="scientific">Gemmata palustris</name>
    <dbReference type="NCBI Taxonomy" id="2822762"/>
    <lineage>
        <taxon>Bacteria</taxon>
        <taxon>Pseudomonadati</taxon>
        <taxon>Planctomycetota</taxon>
        <taxon>Planctomycetia</taxon>
        <taxon>Gemmatales</taxon>
        <taxon>Gemmataceae</taxon>
        <taxon>Gemmata</taxon>
    </lineage>
</organism>
<evidence type="ECO:0000256" key="1">
    <source>
        <dbReference type="SAM" id="MobiDB-lite"/>
    </source>
</evidence>
<accession>A0ABS5BZI9</accession>
<dbReference type="InterPro" id="IPR047750">
    <property type="entry name" value="YdjY-like"/>
</dbReference>
<dbReference type="NCBIfam" id="NF040466">
    <property type="entry name" value="ydjY_domain"/>
    <property type="match status" value="1"/>
</dbReference>
<feature type="region of interest" description="Disordered" evidence="1">
    <location>
        <begin position="92"/>
        <end position="117"/>
    </location>
</feature>
<keyword evidence="4" id="KW-1185">Reference proteome</keyword>
<dbReference type="Proteomes" id="UP000676565">
    <property type="component" value="Unassembled WGS sequence"/>
</dbReference>
<feature type="chain" id="PRO_5047094235" description="Lipoprotein" evidence="2">
    <location>
        <begin position="23"/>
        <end position="234"/>
    </location>
</feature>
<proteinExistence type="predicted"/>
<evidence type="ECO:0000313" key="4">
    <source>
        <dbReference type="Proteomes" id="UP000676565"/>
    </source>
</evidence>
<protein>
    <recommendedName>
        <fullName evidence="5">Lipoprotein</fullName>
    </recommendedName>
</protein>
<dbReference type="EMBL" id="JAGKQQ010000001">
    <property type="protein sequence ID" value="MBP3959141.1"/>
    <property type="molecule type" value="Genomic_DNA"/>
</dbReference>
<keyword evidence="2" id="KW-0732">Signal</keyword>
<evidence type="ECO:0000256" key="2">
    <source>
        <dbReference type="SAM" id="SignalP"/>
    </source>
</evidence>
<feature type="signal peptide" evidence="2">
    <location>
        <begin position="1"/>
        <end position="22"/>
    </location>
</feature>
<comment type="caution">
    <text evidence="3">The sequence shown here is derived from an EMBL/GenBank/DDBJ whole genome shotgun (WGS) entry which is preliminary data.</text>
</comment>
<evidence type="ECO:0000313" key="3">
    <source>
        <dbReference type="EMBL" id="MBP3959141.1"/>
    </source>
</evidence>
<evidence type="ECO:0008006" key="5">
    <source>
        <dbReference type="Google" id="ProtNLM"/>
    </source>
</evidence>